<proteinExistence type="predicted"/>
<name>A0A6C0HS93_9ZZZZ</name>
<protein>
    <submittedName>
        <fullName evidence="1">Uncharacterized protein</fullName>
    </submittedName>
</protein>
<accession>A0A6C0HS93</accession>
<sequence length="65" mass="7059">MPQRLGLNLLRPAGNAVQIQQYYNVASLNTVLNQGQQFRAFQMGGFNSMVNRISNAKPGCGSCGK</sequence>
<dbReference type="EMBL" id="MN740005">
    <property type="protein sequence ID" value="QHT82995.1"/>
    <property type="molecule type" value="Genomic_DNA"/>
</dbReference>
<reference evidence="1" key="1">
    <citation type="journal article" date="2020" name="Nature">
        <title>Giant virus diversity and host interactions through global metagenomics.</title>
        <authorList>
            <person name="Schulz F."/>
            <person name="Roux S."/>
            <person name="Paez-Espino D."/>
            <person name="Jungbluth S."/>
            <person name="Walsh D.A."/>
            <person name="Denef V.J."/>
            <person name="McMahon K.D."/>
            <person name="Konstantinidis K.T."/>
            <person name="Eloe-Fadrosh E.A."/>
            <person name="Kyrpides N.C."/>
            <person name="Woyke T."/>
        </authorList>
    </citation>
    <scope>NUCLEOTIDE SEQUENCE</scope>
    <source>
        <strain evidence="1">GVMAG-M-3300023184-165</strain>
    </source>
</reference>
<dbReference type="AlphaFoldDB" id="A0A6C0HS93"/>
<evidence type="ECO:0000313" key="1">
    <source>
        <dbReference type="EMBL" id="QHT82995.1"/>
    </source>
</evidence>
<organism evidence="1">
    <name type="scientific">viral metagenome</name>
    <dbReference type="NCBI Taxonomy" id="1070528"/>
    <lineage>
        <taxon>unclassified sequences</taxon>
        <taxon>metagenomes</taxon>
        <taxon>organismal metagenomes</taxon>
    </lineage>
</organism>